<evidence type="ECO:0000256" key="1">
    <source>
        <dbReference type="ARBA" id="ARBA00006547"/>
    </source>
</evidence>
<dbReference type="Pfam" id="PF00797">
    <property type="entry name" value="Acetyltransf_2"/>
    <property type="match status" value="1"/>
</dbReference>
<dbReference type="InterPro" id="IPR001447">
    <property type="entry name" value="Arylamine_N-AcTrfase"/>
</dbReference>
<reference evidence="3" key="1">
    <citation type="submission" date="2024-05" db="EMBL/GenBank/DDBJ databases">
        <title>Whole genome shotgun sequence of Streptomyces violascens NBRC 12920.</title>
        <authorList>
            <person name="Komaki H."/>
            <person name="Tamura T."/>
        </authorList>
    </citation>
    <scope>NUCLEOTIDE SEQUENCE</scope>
    <source>
        <strain evidence="3">NBRC 12920</strain>
    </source>
</reference>
<accession>A0ABQ3QYW3</accession>
<dbReference type="Gene3D" id="3.30.2140.10">
    <property type="entry name" value="Arylamine N-acetyltransferase"/>
    <property type="match status" value="1"/>
</dbReference>
<dbReference type="PANTHER" id="PTHR11786">
    <property type="entry name" value="N-HYDROXYARYLAMINE O-ACETYLTRANSFERASE"/>
    <property type="match status" value="1"/>
</dbReference>
<dbReference type="PRINTS" id="PR01543">
    <property type="entry name" value="ANATRNSFRASE"/>
</dbReference>
<evidence type="ECO:0000256" key="2">
    <source>
        <dbReference type="RuleBase" id="RU003452"/>
    </source>
</evidence>
<dbReference type="PANTHER" id="PTHR11786:SF0">
    <property type="entry name" value="ARYLAMINE N-ACETYLTRANSFERASE 4-RELATED"/>
    <property type="match status" value="1"/>
</dbReference>
<evidence type="ECO:0000313" key="3">
    <source>
        <dbReference type="EMBL" id="GHI42463.1"/>
    </source>
</evidence>
<protein>
    <submittedName>
        <fullName evidence="3">Arylamine N-acetyltransferase</fullName>
    </submittedName>
</protein>
<keyword evidence="4" id="KW-1185">Reference proteome</keyword>
<proteinExistence type="inferred from homology"/>
<name>A0ABQ3QYW3_9ACTN</name>
<dbReference type="EMBL" id="BNDY01000017">
    <property type="protein sequence ID" value="GHI42463.1"/>
    <property type="molecule type" value="Genomic_DNA"/>
</dbReference>
<dbReference type="Gene3D" id="2.40.128.150">
    <property type="entry name" value="Cysteine proteinases"/>
    <property type="match status" value="1"/>
</dbReference>
<comment type="similarity">
    <text evidence="1 2">Belongs to the arylamine N-acetyltransferase family.</text>
</comment>
<evidence type="ECO:0000313" key="4">
    <source>
        <dbReference type="Proteomes" id="UP001050808"/>
    </source>
</evidence>
<dbReference type="SUPFAM" id="SSF54001">
    <property type="entry name" value="Cysteine proteinases"/>
    <property type="match status" value="1"/>
</dbReference>
<dbReference type="InterPro" id="IPR038765">
    <property type="entry name" value="Papain-like_cys_pep_sf"/>
</dbReference>
<gene>
    <name evidence="3" type="primary">nat_2</name>
    <name evidence="3" type="ORF">Sviol_68710</name>
</gene>
<sequence>MVLVRGPRAVIIVCGGGHGALGFSGGITMWNGQDVDLGAYFARIGYDGDASPTLQTLRELHRAHVAAIPFENLDVALGRTVPLEVKSLVGKLVGQARGGYCYEQNSLFAAVLERLGFEFGGRGARNRTRGTWLPPVTHALLAVTVEGQLWLCDTGFGGQGPLEPVPLRDGAVVEQGGWTFGVGIEDDGTHVLRSLRPGGWLDLYAFAPQTLYPADFTVMNHYSSSHPQSRFVGQVVAQRTAPGVRRALVRDELTTVRTDGTEERIRVPADELGGVLSEVFDIVMEREELAQLGALGGGLHGR</sequence>
<dbReference type="Proteomes" id="UP001050808">
    <property type="component" value="Unassembled WGS sequence"/>
</dbReference>
<organism evidence="3 4">
    <name type="scientific">Streptomyces violascens</name>
    <dbReference type="NCBI Taxonomy" id="67381"/>
    <lineage>
        <taxon>Bacteria</taxon>
        <taxon>Bacillati</taxon>
        <taxon>Actinomycetota</taxon>
        <taxon>Actinomycetes</taxon>
        <taxon>Kitasatosporales</taxon>
        <taxon>Streptomycetaceae</taxon>
        <taxon>Streptomyces</taxon>
    </lineage>
</organism>
<comment type="caution">
    <text evidence="3">The sequence shown here is derived from an EMBL/GenBank/DDBJ whole genome shotgun (WGS) entry which is preliminary data.</text>
</comment>